<sequence length="131" mass="14316">MSNMNRTCSHNAMPGLIPGAPLDRSFFAIPNWNVSLVAMTACCAPNEVHITGEGDYEGCILRCLIPDEFLGKHKGDYMYEDAVRHAMSFCIREKGGLKGEAYISAPYVVKEKNNAAASLSRKTIILLGVGY</sequence>
<comment type="caution">
    <text evidence="1">The sequence shown here is derived from an EMBL/GenBank/DDBJ whole genome shotgun (WGS) entry which is preliminary data.</text>
</comment>
<organism evidence="1 2">
    <name type="scientific">Pseudoneurospora amorphoporcata</name>
    <dbReference type="NCBI Taxonomy" id="241081"/>
    <lineage>
        <taxon>Eukaryota</taxon>
        <taxon>Fungi</taxon>
        <taxon>Dikarya</taxon>
        <taxon>Ascomycota</taxon>
        <taxon>Pezizomycotina</taxon>
        <taxon>Sordariomycetes</taxon>
        <taxon>Sordariomycetidae</taxon>
        <taxon>Sordariales</taxon>
        <taxon>Sordariaceae</taxon>
        <taxon>Pseudoneurospora</taxon>
    </lineage>
</organism>
<gene>
    <name evidence="1" type="ORF">QBC32DRAFT_225830</name>
</gene>
<dbReference type="Proteomes" id="UP001303222">
    <property type="component" value="Unassembled WGS sequence"/>
</dbReference>
<evidence type="ECO:0000313" key="2">
    <source>
        <dbReference type="Proteomes" id="UP001303222"/>
    </source>
</evidence>
<dbReference type="AlphaFoldDB" id="A0AAN6SAK9"/>
<reference evidence="1" key="2">
    <citation type="submission" date="2023-06" db="EMBL/GenBank/DDBJ databases">
        <authorList>
            <consortium name="Lawrence Berkeley National Laboratory"/>
            <person name="Mondo S.J."/>
            <person name="Hensen N."/>
            <person name="Bonometti L."/>
            <person name="Westerberg I."/>
            <person name="Brannstrom I.O."/>
            <person name="Guillou S."/>
            <person name="Cros-Aarteil S."/>
            <person name="Calhoun S."/>
            <person name="Haridas S."/>
            <person name="Kuo A."/>
            <person name="Pangilinan J."/>
            <person name="Riley R."/>
            <person name="Labutti K."/>
            <person name="Andreopoulos B."/>
            <person name="Lipzen A."/>
            <person name="Chen C."/>
            <person name="Yanf M."/>
            <person name="Daum C."/>
            <person name="Ng V."/>
            <person name="Clum A."/>
            <person name="Steindorff A."/>
            <person name="Ohm R."/>
            <person name="Martin F."/>
            <person name="Silar P."/>
            <person name="Natvig D."/>
            <person name="Lalanne C."/>
            <person name="Gautier V."/>
            <person name="Ament-Velasquez S.L."/>
            <person name="Kruys A."/>
            <person name="Hutchinson M.I."/>
            <person name="Powell A.J."/>
            <person name="Barry K."/>
            <person name="Miller A.N."/>
            <person name="Grigoriev I.V."/>
            <person name="Debuchy R."/>
            <person name="Gladieux P."/>
            <person name="Thoren M.H."/>
            <person name="Johannesson H."/>
        </authorList>
    </citation>
    <scope>NUCLEOTIDE SEQUENCE</scope>
    <source>
        <strain evidence="1">CBS 626.80</strain>
    </source>
</reference>
<keyword evidence="2" id="KW-1185">Reference proteome</keyword>
<name>A0AAN6SAK9_9PEZI</name>
<protein>
    <submittedName>
        <fullName evidence="1">Uncharacterized protein</fullName>
    </submittedName>
</protein>
<dbReference type="EMBL" id="MU859685">
    <property type="protein sequence ID" value="KAK3946580.1"/>
    <property type="molecule type" value="Genomic_DNA"/>
</dbReference>
<reference evidence="1" key="1">
    <citation type="journal article" date="2023" name="Mol. Phylogenet. Evol.">
        <title>Genome-scale phylogeny and comparative genomics of the fungal order Sordariales.</title>
        <authorList>
            <person name="Hensen N."/>
            <person name="Bonometti L."/>
            <person name="Westerberg I."/>
            <person name="Brannstrom I.O."/>
            <person name="Guillou S."/>
            <person name="Cros-Aarteil S."/>
            <person name="Calhoun S."/>
            <person name="Haridas S."/>
            <person name="Kuo A."/>
            <person name="Mondo S."/>
            <person name="Pangilinan J."/>
            <person name="Riley R."/>
            <person name="LaButti K."/>
            <person name="Andreopoulos B."/>
            <person name="Lipzen A."/>
            <person name="Chen C."/>
            <person name="Yan M."/>
            <person name="Daum C."/>
            <person name="Ng V."/>
            <person name="Clum A."/>
            <person name="Steindorff A."/>
            <person name="Ohm R.A."/>
            <person name="Martin F."/>
            <person name="Silar P."/>
            <person name="Natvig D.O."/>
            <person name="Lalanne C."/>
            <person name="Gautier V."/>
            <person name="Ament-Velasquez S.L."/>
            <person name="Kruys A."/>
            <person name="Hutchinson M.I."/>
            <person name="Powell A.J."/>
            <person name="Barry K."/>
            <person name="Miller A.N."/>
            <person name="Grigoriev I.V."/>
            <person name="Debuchy R."/>
            <person name="Gladieux P."/>
            <person name="Hiltunen Thoren M."/>
            <person name="Johannesson H."/>
        </authorList>
    </citation>
    <scope>NUCLEOTIDE SEQUENCE</scope>
    <source>
        <strain evidence="1">CBS 626.80</strain>
    </source>
</reference>
<proteinExistence type="predicted"/>
<evidence type="ECO:0000313" key="1">
    <source>
        <dbReference type="EMBL" id="KAK3946580.1"/>
    </source>
</evidence>
<accession>A0AAN6SAK9</accession>